<evidence type="ECO:0000256" key="4">
    <source>
        <dbReference type="ARBA" id="ARBA00022989"/>
    </source>
</evidence>
<keyword evidence="6" id="KW-0732">Signal</keyword>
<evidence type="ECO:0000256" key="3">
    <source>
        <dbReference type="ARBA" id="ARBA00022692"/>
    </source>
</evidence>
<dbReference type="Proteomes" id="UP000295361">
    <property type="component" value="Unassembled WGS sequence"/>
</dbReference>
<proteinExistence type="predicted"/>
<keyword evidence="2" id="KW-1003">Cell membrane</keyword>
<dbReference type="InterPro" id="IPR033480">
    <property type="entry name" value="sCache_2"/>
</dbReference>
<feature type="chain" id="PRO_5020550702" evidence="6">
    <location>
        <begin position="27"/>
        <end position="156"/>
    </location>
</feature>
<dbReference type="RefSeq" id="WP_341800595.1">
    <property type="nucleotide sequence ID" value="NZ_SNXS01000002.1"/>
</dbReference>
<dbReference type="GO" id="GO:0005886">
    <property type="term" value="C:plasma membrane"/>
    <property type="evidence" value="ECO:0007669"/>
    <property type="project" value="UniProtKB-SubCell"/>
</dbReference>
<comment type="subcellular location">
    <subcellularLocation>
        <location evidence="1">Cell membrane</location>
        <topology evidence="1">Multi-pass membrane protein</topology>
    </subcellularLocation>
</comment>
<evidence type="ECO:0000313" key="8">
    <source>
        <dbReference type="EMBL" id="TDP73167.1"/>
    </source>
</evidence>
<organism evidence="8 9">
    <name type="scientific">Roseateles toxinivorans</name>
    <dbReference type="NCBI Taxonomy" id="270368"/>
    <lineage>
        <taxon>Bacteria</taxon>
        <taxon>Pseudomonadati</taxon>
        <taxon>Pseudomonadota</taxon>
        <taxon>Betaproteobacteria</taxon>
        <taxon>Burkholderiales</taxon>
        <taxon>Sphaerotilaceae</taxon>
        <taxon>Roseateles</taxon>
    </lineage>
</organism>
<evidence type="ECO:0000256" key="6">
    <source>
        <dbReference type="SAM" id="SignalP"/>
    </source>
</evidence>
<name>A0A4R6QQZ8_9BURK</name>
<evidence type="ECO:0000256" key="5">
    <source>
        <dbReference type="ARBA" id="ARBA00023136"/>
    </source>
</evidence>
<evidence type="ECO:0000259" key="7">
    <source>
        <dbReference type="SMART" id="SM01049"/>
    </source>
</evidence>
<protein>
    <submittedName>
        <fullName evidence="8">Single cache domain-containing protein</fullName>
    </submittedName>
</protein>
<feature type="signal peptide" evidence="6">
    <location>
        <begin position="1"/>
        <end position="26"/>
    </location>
</feature>
<dbReference type="AlphaFoldDB" id="A0A4R6QQZ8"/>
<comment type="caution">
    <text evidence="8">The sequence shown here is derived from an EMBL/GenBank/DDBJ whole genome shotgun (WGS) entry which is preliminary data.</text>
</comment>
<keyword evidence="4" id="KW-1133">Transmembrane helix</keyword>
<evidence type="ECO:0000313" key="9">
    <source>
        <dbReference type="Proteomes" id="UP000295361"/>
    </source>
</evidence>
<dbReference type="Pfam" id="PF17200">
    <property type="entry name" value="sCache_2"/>
    <property type="match status" value="1"/>
</dbReference>
<keyword evidence="5" id="KW-0472">Membrane</keyword>
<keyword evidence="9" id="KW-1185">Reference proteome</keyword>
<dbReference type="Gene3D" id="3.30.450.20">
    <property type="entry name" value="PAS domain"/>
    <property type="match status" value="1"/>
</dbReference>
<evidence type="ECO:0000256" key="1">
    <source>
        <dbReference type="ARBA" id="ARBA00004651"/>
    </source>
</evidence>
<evidence type="ECO:0000256" key="2">
    <source>
        <dbReference type="ARBA" id="ARBA00022475"/>
    </source>
</evidence>
<dbReference type="SMART" id="SM01049">
    <property type="entry name" value="Cache_2"/>
    <property type="match status" value="1"/>
</dbReference>
<dbReference type="InParanoid" id="A0A4R6QQZ8"/>
<gene>
    <name evidence="8" type="ORF">DES47_102914</name>
</gene>
<sequence length="156" mass="16972">MKSFSLFKGFVRAALMSLVMLGAAHAAEQGTAAEAEAMVKKAVAYIKANGPEKSYEEFTNGKSFKDRDLYIIVYDLNGKNLAQGANPKLVGKDLIGLKDPDGKPLIQMFVELAKTKGKGWVEGYKFLNPVTQKIEGKAMYLERVGDTLVGCGIYKG</sequence>
<accession>A0A4R6QQZ8</accession>
<keyword evidence="3" id="KW-0812">Transmembrane</keyword>
<dbReference type="EMBL" id="SNXS01000002">
    <property type="protein sequence ID" value="TDP73167.1"/>
    <property type="molecule type" value="Genomic_DNA"/>
</dbReference>
<feature type="domain" description="Single Cache" evidence="7">
    <location>
        <begin position="12"/>
        <end position="107"/>
    </location>
</feature>
<reference evidence="8 9" key="1">
    <citation type="submission" date="2019-03" db="EMBL/GenBank/DDBJ databases">
        <title>Genomic Encyclopedia of Type Strains, Phase IV (KMG-IV): sequencing the most valuable type-strain genomes for metagenomic binning, comparative biology and taxonomic classification.</title>
        <authorList>
            <person name="Goeker M."/>
        </authorList>
    </citation>
    <scope>NUCLEOTIDE SEQUENCE [LARGE SCALE GENOMIC DNA]</scope>
    <source>
        <strain evidence="8 9">DSM 16998</strain>
    </source>
</reference>